<dbReference type="STRING" id="210143.A0A1R3K1S5"/>
<keyword evidence="3" id="KW-1185">Reference proteome</keyword>
<gene>
    <name evidence="2" type="ORF">CCACVL1_03191</name>
</gene>
<reference evidence="2 3" key="1">
    <citation type="submission" date="2013-09" db="EMBL/GenBank/DDBJ databases">
        <title>Corchorus capsularis genome sequencing.</title>
        <authorList>
            <person name="Alam M."/>
            <person name="Haque M.S."/>
            <person name="Islam M.S."/>
            <person name="Emdad E.M."/>
            <person name="Islam M.M."/>
            <person name="Ahmed B."/>
            <person name="Halim A."/>
            <person name="Hossen Q.M.M."/>
            <person name="Hossain M.Z."/>
            <person name="Ahmed R."/>
            <person name="Khan M.M."/>
            <person name="Islam R."/>
            <person name="Rashid M.M."/>
            <person name="Khan S.A."/>
            <person name="Rahman M.S."/>
            <person name="Alam M."/>
        </authorList>
    </citation>
    <scope>NUCLEOTIDE SEQUENCE [LARGE SCALE GENOMIC DNA]</scope>
    <source>
        <strain evidence="3">cv. CVL-1</strain>
        <tissue evidence="2">Whole seedling</tissue>
    </source>
</reference>
<dbReference type="OrthoDB" id="284184at2759"/>
<protein>
    <recommendedName>
        <fullName evidence="1">AB hydrolase-1 domain-containing protein</fullName>
    </recommendedName>
</protein>
<dbReference type="Pfam" id="PF00561">
    <property type="entry name" value="Abhydrolase_1"/>
    <property type="match status" value="1"/>
</dbReference>
<evidence type="ECO:0000313" key="2">
    <source>
        <dbReference type="EMBL" id="OMP01027.1"/>
    </source>
</evidence>
<proteinExistence type="predicted"/>
<dbReference type="EMBL" id="AWWV01006537">
    <property type="protein sequence ID" value="OMP01027.1"/>
    <property type="molecule type" value="Genomic_DNA"/>
</dbReference>
<dbReference type="PANTHER" id="PTHR43689:SF14">
    <property type="entry name" value="LYSOPHOSPHOLIPASE BODYGUARD 4-RELATED"/>
    <property type="match status" value="1"/>
</dbReference>
<comment type="caution">
    <text evidence="2">The sequence shown here is derived from an EMBL/GenBank/DDBJ whole genome shotgun (WGS) entry which is preliminary data.</text>
</comment>
<sequence>MGSIIALALAAKHSKSVKSITLVAPPYFPSKDGVEFTVMNRLTPKRLWPPHAFLSSIMAWYEHLGRCFCLLVCRNHRAWETLIKRLTGLRELNFMILDLMKHTHHSGWHTTHNVLYRGVKLMDQNLETLMKSRTKVHVVMGTKDKSVPPDCANNMKKKFPAVELNNIANAGHRSVVFRREKDFAEDLFKIWENAAASHHHES</sequence>
<evidence type="ECO:0000259" key="1">
    <source>
        <dbReference type="Pfam" id="PF00561"/>
    </source>
</evidence>
<dbReference type="PANTHER" id="PTHR43689">
    <property type="entry name" value="HYDROLASE"/>
    <property type="match status" value="1"/>
</dbReference>
<dbReference type="OMA" id="KHTHHSG"/>
<dbReference type="InterPro" id="IPR000073">
    <property type="entry name" value="AB_hydrolase_1"/>
</dbReference>
<dbReference type="Gene3D" id="3.40.50.1820">
    <property type="entry name" value="alpha/beta hydrolase"/>
    <property type="match status" value="1"/>
</dbReference>
<dbReference type="SUPFAM" id="SSF53474">
    <property type="entry name" value="alpha/beta-Hydrolases"/>
    <property type="match status" value="1"/>
</dbReference>
<organism evidence="2 3">
    <name type="scientific">Corchorus capsularis</name>
    <name type="common">Jute</name>
    <dbReference type="NCBI Taxonomy" id="210143"/>
    <lineage>
        <taxon>Eukaryota</taxon>
        <taxon>Viridiplantae</taxon>
        <taxon>Streptophyta</taxon>
        <taxon>Embryophyta</taxon>
        <taxon>Tracheophyta</taxon>
        <taxon>Spermatophyta</taxon>
        <taxon>Magnoliopsida</taxon>
        <taxon>eudicotyledons</taxon>
        <taxon>Gunneridae</taxon>
        <taxon>Pentapetalae</taxon>
        <taxon>rosids</taxon>
        <taxon>malvids</taxon>
        <taxon>Malvales</taxon>
        <taxon>Malvaceae</taxon>
        <taxon>Grewioideae</taxon>
        <taxon>Apeibeae</taxon>
        <taxon>Corchorus</taxon>
    </lineage>
</organism>
<feature type="domain" description="AB hydrolase-1" evidence="1">
    <location>
        <begin position="1"/>
        <end position="173"/>
    </location>
</feature>
<dbReference type="Proteomes" id="UP000188268">
    <property type="component" value="Unassembled WGS sequence"/>
</dbReference>
<dbReference type="AlphaFoldDB" id="A0A1R3K1S5"/>
<evidence type="ECO:0000313" key="3">
    <source>
        <dbReference type="Proteomes" id="UP000188268"/>
    </source>
</evidence>
<accession>A0A1R3K1S5</accession>
<dbReference type="InterPro" id="IPR029058">
    <property type="entry name" value="AB_hydrolase_fold"/>
</dbReference>
<dbReference type="Gramene" id="OMP01027">
    <property type="protein sequence ID" value="OMP01027"/>
    <property type="gene ID" value="CCACVL1_03191"/>
</dbReference>
<name>A0A1R3K1S5_COCAP</name>